<dbReference type="Pfam" id="PF25597">
    <property type="entry name" value="SH3_retrovirus"/>
    <property type="match status" value="1"/>
</dbReference>
<keyword evidence="6" id="KW-0460">Magnesium</keyword>
<keyword evidence="7" id="KW-0229">DNA integration</keyword>
<dbReference type="InterPro" id="IPR039537">
    <property type="entry name" value="Retrotran_Ty1/copia-like"/>
</dbReference>
<evidence type="ECO:0000256" key="2">
    <source>
        <dbReference type="ARBA" id="ARBA00022722"/>
    </source>
</evidence>
<accession>A0A9Q3GJV6</accession>
<dbReference type="GO" id="GO:0004519">
    <property type="term" value="F:endonuclease activity"/>
    <property type="evidence" value="ECO:0007669"/>
    <property type="project" value="UniProtKB-KW"/>
</dbReference>
<dbReference type="Proteomes" id="UP000765509">
    <property type="component" value="Unassembled WGS sequence"/>
</dbReference>
<dbReference type="GO" id="GO:0015074">
    <property type="term" value="P:DNA integration"/>
    <property type="evidence" value="ECO:0007669"/>
    <property type="project" value="UniProtKB-KW"/>
</dbReference>
<keyword evidence="13" id="KW-1185">Reference proteome</keyword>
<evidence type="ECO:0000313" key="12">
    <source>
        <dbReference type="EMBL" id="MBW0470198.1"/>
    </source>
</evidence>
<name>A0A9Q3GJV6_9BASI</name>
<dbReference type="GO" id="GO:0016787">
    <property type="term" value="F:hydrolase activity"/>
    <property type="evidence" value="ECO:0007669"/>
    <property type="project" value="UniProtKB-KW"/>
</dbReference>
<dbReference type="AlphaFoldDB" id="A0A9Q3GJV6"/>
<evidence type="ECO:0000256" key="8">
    <source>
        <dbReference type="ARBA" id="ARBA00022918"/>
    </source>
</evidence>
<sequence>MILEKDHCLLLRANLPNQYWAEEVNHATLLKNLVPTPSRDNLSSFQLWTGNFPRIESLQKFGCKVVFAVPKDKRPWKLSPTGETGFLLGFDYERVAYHIFKLNEKKVFITRHIIFFENEFLSLQSTPKPNKDEFFCSNVIILVEEEGRFFDCKE</sequence>
<proteinExistence type="predicted"/>
<dbReference type="GO" id="GO:0046872">
    <property type="term" value="F:metal ion binding"/>
    <property type="evidence" value="ECO:0007669"/>
    <property type="project" value="UniProtKB-KW"/>
</dbReference>
<dbReference type="OrthoDB" id="4363844at2759"/>
<evidence type="ECO:0000256" key="6">
    <source>
        <dbReference type="ARBA" id="ARBA00022842"/>
    </source>
</evidence>
<keyword evidence="8" id="KW-0695">RNA-directed DNA polymerase</keyword>
<dbReference type="EMBL" id="AVOT02002392">
    <property type="protein sequence ID" value="MBW0470198.1"/>
    <property type="molecule type" value="Genomic_DNA"/>
</dbReference>
<dbReference type="InterPro" id="IPR057670">
    <property type="entry name" value="SH3_retrovirus"/>
</dbReference>
<dbReference type="GO" id="GO:0006310">
    <property type="term" value="P:DNA recombination"/>
    <property type="evidence" value="ECO:0007669"/>
    <property type="project" value="UniProtKB-KW"/>
</dbReference>
<evidence type="ECO:0000256" key="1">
    <source>
        <dbReference type="ARBA" id="ARBA00022695"/>
    </source>
</evidence>
<keyword evidence="9" id="KW-0239">DNA-directed DNA polymerase</keyword>
<keyword evidence="10" id="KW-0233">DNA recombination</keyword>
<evidence type="ECO:0000256" key="10">
    <source>
        <dbReference type="ARBA" id="ARBA00023172"/>
    </source>
</evidence>
<evidence type="ECO:0000256" key="9">
    <source>
        <dbReference type="ARBA" id="ARBA00022932"/>
    </source>
</evidence>
<keyword evidence="4" id="KW-0255">Endonuclease</keyword>
<evidence type="ECO:0000256" key="5">
    <source>
        <dbReference type="ARBA" id="ARBA00022801"/>
    </source>
</evidence>
<evidence type="ECO:0000256" key="7">
    <source>
        <dbReference type="ARBA" id="ARBA00022908"/>
    </source>
</evidence>
<organism evidence="12 13">
    <name type="scientific">Austropuccinia psidii MF-1</name>
    <dbReference type="NCBI Taxonomy" id="1389203"/>
    <lineage>
        <taxon>Eukaryota</taxon>
        <taxon>Fungi</taxon>
        <taxon>Dikarya</taxon>
        <taxon>Basidiomycota</taxon>
        <taxon>Pucciniomycotina</taxon>
        <taxon>Pucciniomycetes</taxon>
        <taxon>Pucciniales</taxon>
        <taxon>Sphaerophragmiaceae</taxon>
        <taxon>Austropuccinia</taxon>
    </lineage>
</organism>
<evidence type="ECO:0000313" key="13">
    <source>
        <dbReference type="Proteomes" id="UP000765509"/>
    </source>
</evidence>
<keyword evidence="2" id="KW-0540">Nuclease</keyword>
<evidence type="ECO:0000259" key="11">
    <source>
        <dbReference type="Pfam" id="PF25597"/>
    </source>
</evidence>
<dbReference type="GO" id="GO:0003964">
    <property type="term" value="F:RNA-directed DNA polymerase activity"/>
    <property type="evidence" value="ECO:0007669"/>
    <property type="project" value="UniProtKB-KW"/>
</dbReference>
<keyword evidence="3" id="KW-0479">Metal-binding</keyword>
<keyword evidence="5" id="KW-0378">Hydrolase</keyword>
<evidence type="ECO:0000256" key="4">
    <source>
        <dbReference type="ARBA" id="ARBA00022759"/>
    </source>
</evidence>
<gene>
    <name evidence="12" type="ORF">O181_009913</name>
</gene>
<comment type="caution">
    <text evidence="12">The sequence shown here is derived from an EMBL/GenBank/DDBJ whole genome shotgun (WGS) entry which is preliminary data.</text>
</comment>
<dbReference type="GO" id="GO:0003887">
    <property type="term" value="F:DNA-directed DNA polymerase activity"/>
    <property type="evidence" value="ECO:0007669"/>
    <property type="project" value="UniProtKB-KW"/>
</dbReference>
<keyword evidence="9" id="KW-0808">Transferase</keyword>
<reference evidence="12" key="1">
    <citation type="submission" date="2021-03" db="EMBL/GenBank/DDBJ databases">
        <title>Draft genome sequence of rust myrtle Austropuccinia psidii MF-1, a brazilian biotype.</title>
        <authorList>
            <person name="Quecine M.C."/>
            <person name="Pachon D.M.R."/>
            <person name="Bonatelli M.L."/>
            <person name="Correr F.H."/>
            <person name="Franceschini L.M."/>
            <person name="Leite T.F."/>
            <person name="Margarido G.R.A."/>
            <person name="Almeida C.A."/>
            <person name="Ferrarezi J.A."/>
            <person name="Labate C.A."/>
        </authorList>
    </citation>
    <scope>NUCLEOTIDE SEQUENCE</scope>
    <source>
        <strain evidence="12">MF-1</strain>
    </source>
</reference>
<keyword evidence="1" id="KW-0548">Nucleotidyltransferase</keyword>
<dbReference type="PANTHER" id="PTHR42648:SF11">
    <property type="entry name" value="TRANSPOSON TY4-P GAG-POL POLYPROTEIN"/>
    <property type="match status" value="1"/>
</dbReference>
<evidence type="ECO:0000256" key="3">
    <source>
        <dbReference type="ARBA" id="ARBA00022723"/>
    </source>
</evidence>
<protein>
    <recommendedName>
        <fullName evidence="11">Retroviral polymerase SH3-like domain-containing protein</fullName>
    </recommendedName>
</protein>
<dbReference type="PANTHER" id="PTHR42648">
    <property type="entry name" value="TRANSPOSASE, PUTATIVE-RELATED"/>
    <property type="match status" value="1"/>
</dbReference>
<feature type="domain" description="Retroviral polymerase SH3-like" evidence="11">
    <location>
        <begin position="63"/>
        <end position="125"/>
    </location>
</feature>